<dbReference type="Proteomes" id="UP000076486">
    <property type="component" value="Unassembled WGS sequence"/>
</dbReference>
<dbReference type="InterPro" id="IPR012171">
    <property type="entry name" value="Fatty_acid_desaturase"/>
</dbReference>
<dbReference type="EMBL" id="AUYC01000028">
    <property type="protein sequence ID" value="KZN63282.1"/>
    <property type="molecule type" value="Genomic_DNA"/>
</dbReference>
<evidence type="ECO:0000259" key="2">
    <source>
        <dbReference type="Pfam" id="PF00487"/>
    </source>
</evidence>
<feature type="domain" description="Fatty acid desaturase" evidence="2">
    <location>
        <begin position="54"/>
        <end position="297"/>
    </location>
</feature>
<name>A0A162AXG2_9GAMM</name>
<feature type="transmembrane region" description="Helical" evidence="1">
    <location>
        <begin position="54"/>
        <end position="74"/>
    </location>
</feature>
<comment type="caution">
    <text evidence="3">The sequence shown here is derived from an EMBL/GenBank/DDBJ whole genome shotgun (WGS) entry which is preliminary data.</text>
</comment>
<evidence type="ECO:0000313" key="3">
    <source>
        <dbReference type="EMBL" id="KZN63282.1"/>
    </source>
</evidence>
<reference evidence="3 4" key="1">
    <citation type="submission" date="2013-07" db="EMBL/GenBank/DDBJ databases">
        <title>Comparative Genomic and Metabolomic Analysis of Twelve Strains of Pseudoalteromonas luteoviolacea.</title>
        <authorList>
            <person name="Vynne N.G."/>
            <person name="Mansson M."/>
            <person name="Gram L."/>
        </authorList>
    </citation>
    <scope>NUCLEOTIDE SEQUENCE [LARGE SCALE GENOMIC DNA]</scope>
    <source>
        <strain evidence="3 4">CPMOR-1</strain>
    </source>
</reference>
<proteinExistence type="predicted"/>
<dbReference type="GO" id="GO:0016020">
    <property type="term" value="C:membrane"/>
    <property type="evidence" value="ECO:0007669"/>
    <property type="project" value="TreeGrafter"/>
</dbReference>
<keyword evidence="1" id="KW-0472">Membrane</keyword>
<dbReference type="Pfam" id="PF00487">
    <property type="entry name" value="FA_desaturase"/>
    <property type="match status" value="1"/>
</dbReference>
<gene>
    <name evidence="3" type="ORF">N473_17795</name>
</gene>
<accession>A0A162AXG2</accession>
<protein>
    <recommendedName>
        <fullName evidence="2">Fatty acid desaturase domain-containing protein</fullName>
    </recommendedName>
</protein>
<feature type="transmembrane region" description="Helical" evidence="1">
    <location>
        <begin position="29"/>
        <end position="48"/>
    </location>
</feature>
<dbReference type="AlphaFoldDB" id="A0A162AXG2"/>
<sequence length="307" mass="36325">MQTQQDVKKIIPSDQLKVYRKRSDTESSIRFSIHLTLFISLFTFLIFYRDNTALLIVCSIALGGVWAGFLAPFHECIHKTAFKSKALNQYAAWISGILFGMSPSIYKFLHFQHHRYTHVINKDPEIWGDGQFTETGATKFKFWLKLLVGKSLLISKFKQLIIFSFKSYENRKKSMGWIIESNDKDYIRESRIILSIWMVFLTFSFAFFSQMAFVVLSLVFFHVFCSFWLATEHFGLPNEGTVIEKTRTIYTNKIISFFLWNMNYHVEHHLYPDIPWYKLRTINKEIKPHIKNKSNGYIKFHIKFLTK</sequence>
<evidence type="ECO:0000313" key="4">
    <source>
        <dbReference type="Proteomes" id="UP000076486"/>
    </source>
</evidence>
<keyword evidence="1" id="KW-1133">Transmembrane helix</keyword>
<dbReference type="RefSeq" id="WP_063368081.1">
    <property type="nucleotide sequence ID" value="NZ_AUYC01000028.1"/>
</dbReference>
<dbReference type="InterPro" id="IPR005804">
    <property type="entry name" value="FA_desaturase_dom"/>
</dbReference>
<keyword evidence="1" id="KW-0812">Transmembrane</keyword>
<dbReference type="PANTHER" id="PTHR19353">
    <property type="entry name" value="FATTY ACID DESATURASE 2"/>
    <property type="match status" value="1"/>
</dbReference>
<dbReference type="GO" id="GO:0016717">
    <property type="term" value="F:oxidoreductase activity, acting on paired donors, with oxidation of a pair of donors resulting in the reduction of molecular oxygen to two molecules of water"/>
    <property type="evidence" value="ECO:0007669"/>
    <property type="project" value="TreeGrafter"/>
</dbReference>
<feature type="transmembrane region" description="Helical" evidence="1">
    <location>
        <begin position="186"/>
        <end position="205"/>
    </location>
</feature>
<dbReference type="PANTHER" id="PTHR19353:SF19">
    <property type="entry name" value="DELTA(5) FATTY ACID DESATURASE C-RELATED"/>
    <property type="match status" value="1"/>
</dbReference>
<dbReference type="PATRIC" id="fig|1365248.3.peg.2478"/>
<dbReference type="GO" id="GO:0008610">
    <property type="term" value="P:lipid biosynthetic process"/>
    <property type="evidence" value="ECO:0007669"/>
    <property type="project" value="UniProtKB-ARBA"/>
</dbReference>
<organism evidence="3 4">
    <name type="scientific">Pseudoalteromonas luteoviolacea CPMOR-1</name>
    <dbReference type="NCBI Taxonomy" id="1365248"/>
    <lineage>
        <taxon>Bacteria</taxon>
        <taxon>Pseudomonadati</taxon>
        <taxon>Pseudomonadota</taxon>
        <taxon>Gammaproteobacteria</taxon>
        <taxon>Alteromonadales</taxon>
        <taxon>Pseudoalteromonadaceae</taxon>
        <taxon>Pseudoalteromonas</taxon>
    </lineage>
</organism>
<evidence type="ECO:0000256" key="1">
    <source>
        <dbReference type="SAM" id="Phobius"/>
    </source>
</evidence>